<dbReference type="RefSeq" id="WP_107896617.1">
    <property type="nucleotide sequence ID" value="NZ_PYWM01000022.1"/>
</dbReference>
<evidence type="ECO:0000313" key="2">
    <source>
        <dbReference type="EMBL" id="TKI66635.1"/>
    </source>
</evidence>
<comment type="caution">
    <text evidence="2">The sequence shown here is derived from an EMBL/GenBank/DDBJ whole genome shotgun (WGS) entry which is preliminary data.</text>
</comment>
<organism evidence="2 3">
    <name type="scientific">Lysinibacillus mangiferihumi</name>
    <dbReference type="NCBI Taxonomy" id="1130819"/>
    <lineage>
        <taxon>Bacteria</taxon>
        <taxon>Bacillati</taxon>
        <taxon>Bacillota</taxon>
        <taxon>Bacilli</taxon>
        <taxon>Bacillales</taxon>
        <taxon>Bacillaceae</taxon>
        <taxon>Lysinibacillus</taxon>
    </lineage>
</organism>
<protein>
    <submittedName>
        <fullName evidence="2">Uncharacterized protein</fullName>
    </submittedName>
</protein>
<keyword evidence="1" id="KW-1133">Transmembrane helix</keyword>
<keyword evidence="1" id="KW-0472">Membrane</keyword>
<dbReference type="AlphaFoldDB" id="A0A4U2YZH5"/>
<proteinExistence type="predicted"/>
<evidence type="ECO:0000313" key="3">
    <source>
        <dbReference type="Proteomes" id="UP000308744"/>
    </source>
</evidence>
<dbReference type="EMBL" id="SZPU01000056">
    <property type="protein sequence ID" value="TKI66635.1"/>
    <property type="molecule type" value="Genomic_DNA"/>
</dbReference>
<reference evidence="2 3" key="1">
    <citation type="submission" date="2019-04" db="EMBL/GenBank/DDBJ databases">
        <title>Lysinibacillus genome sequencing.</title>
        <authorList>
            <person name="Dunlap C."/>
        </authorList>
    </citation>
    <scope>NUCLEOTIDE SEQUENCE [LARGE SCALE GENOMIC DNA]</scope>
    <source>
        <strain evidence="2 3">CCTCC AB 2010389</strain>
    </source>
</reference>
<keyword evidence="1" id="KW-0812">Transmembrane</keyword>
<feature type="transmembrane region" description="Helical" evidence="1">
    <location>
        <begin position="45"/>
        <end position="68"/>
    </location>
</feature>
<name>A0A4U2YZH5_9BACI</name>
<gene>
    <name evidence="2" type="ORF">FC756_14510</name>
</gene>
<dbReference type="Proteomes" id="UP000308744">
    <property type="component" value="Unassembled WGS sequence"/>
</dbReference>
<accession>A0A4U2YZH5</accession>
<evidence type="ECO:0000256" key="1">
    <source>
        <dbReference type="SAM" id="Phobius"/>
    </source>
</evidence>
<feature type="transmembrane region" description="Helical" evidence="1">
    <location>
        <begin position="21"/>
        <end position="39"/>
    </location>
</feature>
<keyword evidence="3" id="KW-1185">Reference proteome</keyword>
<sequence>METEKQTENKKKRMDEKDWKWLTAILIGVIILILTLRLGDNLEVINLFSFISSAASIVLALVAINISLKQDSDNRVVNENVKSILHGIVSDVGIVKTSVEKITGNDIDTIAQDTLETITAMDEQPTYSAEEAKELVQEAINNFSENVKTKVEKVGNNNSLYNGLKNYIEVMNKINEILNEENGEFKSTKYIQSELLKRHGIALTTSEVMKVMSNRF</sequence>